<keyword evidence="1" id="KW-0808">Transferase</keyword>
<comment type="caution">
    <text evidence="5">The sequence shown here is derived from an EMBL/GenBank/DDBJ whole genome shotgun (WGS) entry which is preliminary data.</text>
</comment>
<reference evidence="5" key="1">
    <citation type="submission" date="2021-02" db="EMBL/GenBank/DDBJ databases">
        <authorList>
            <person name="Nowell W R."/>
        </authorList>
    </citation>
    <scope>NUCLEOTIDE SEQUENCE</scope>
</reference>
<dbReference type="InterPro" id="IPR007855">
    <property type="entry name" value="RDRP"/>
</dbReference>
<evidence type="ECO:0000313" key="4">
    <source>
        <dbReference type="EMBL" id="CAF0784954.1"/>
    </source>
</evidence>
<dbReference type="EMBL" id="CAJNOM010000012">
    <property type="protein sequence ID" value="CAF0784954.1"/>
    <property type="molecule type" value="Genomic_DNA"/>
</dbReference>
<evidence type="ECO:0000256" key="2">
    <source>
        <dbReference type="SAM" id="Phobius"/>
    </source>
</evidence>
<evidence type="ECO:0000259" key="3">
    <source>
        <dbReference type="Pfam" id="PF05183"/>
    </source>
</evidence>
<gene>
    <name evidence="5" type="ORF">BJG266_LOCUS5714</name>
    <name evidence="4" type="ORF">QVE165_LOCUS3371</name>
</gene>
<keyword evidence="1" id="KW-0696">RNA-directed RNA polymerase</keyword>
<keyword evidence="2" id="KW-0812">Transmembrane</keyword>
<name>A0A813TN46_9BILA</name>
<dbReference type="GO" id="GO:0031380">
    <property type="term" value="C:nuclear RNA-directed RNA polymerase complex"/>
    <property type="evidence" value="ECO:0007669"/>
    <property type="project" value="TreeGrafter"/>
</dbReference>
<proteinExistence type="inferred from homology"/>
<dbReference type="Proteomes" id="UP000663877">
    <property type="component" value="Unassembled WGS sequence"/>
</dbReference>
<evidence type="ECO:0000313" key="5">
    <source>
        <dbReference type="EMBL" id="CAF0810622.1"/>
    </source>
</evidence>
<comment type="similarity">
    <text evidence="1">Belongs to the RdRP family.</text>
</comment>
<dbReference type="EC" id="2.7.7.48" evidence="1"/>
<keyword evidence="1" id="KW-0548">Nucleotidyltransferase</keyword>
<dbReference type="GO" id="GO:0003968">
    <property type="term" value="F:RNA-directed RNA polymerase activity"/>
    <property type="evidence" value="ECO:0007669"/>
    <property type="project" value="UniProtKB-KW"/>
</dbReference>
<keyword evidence="2" id="KW-0472">Membrane</keyword>
<keyword evidence="6" id="KW-1185">Reference proteome</keyword>
<dbReference type="EMBL" id="CAJNOI010000015">
    <property type="protein sequence ID" value="CAF0810622.1"/>
    <property type="molecule type" value="Genomic_DNA"/>
</dbReference>
<dbReference type="AlphaFoldDB" id="A0A813TN46"/>
<evidence type="ECO:0000313" key="7">
    <source>
        <dbReference type="Proteomes" id="UP000663877"/>
    </source>
</evidence>
<dbReference type="GO" id="GO:0003723">
    <property type="term" value="F:RNA binding"/>
    <property type="evidence" value="ECO:0007669"/>
    <property type="project" value="UniProtKB-KW"/>
</dbReference>
<feature type="domain" description="RDRP core" evidence="3">
    <location>
        <begin position="369"/>
        <end position="950"/>
    </location>
</feature>
<evidence type="ECO:0000256" key="1">
    <source>
        <dbReference type="RuleBase" id="RU363098"/>
    </source>
</evidence>
<dbReference type="InterPro" id="IPR057596">
    <property type="entry name" value="RDRP_core"/>
</dbReference>
<dbReference type="Pfam" id="PF05183">
    <property type="entry name" value="RdRP"/>
    <property type="match status" value="1"/>
</dbReference>
<dbReference type="GO" id="GO:0030422">
    <property type="term" value="P:siRNA processing"/>
    <property type="evidence" value="ECO:0007669"/>
    <property type="project" value="TreeGrafter"/>
</dbReference>
<organism evidence="5 7">
    <name type="scientific">Adineta steineri</name>
    <dbReference type="NCBI Taxonomy" id="433720"/>
    <lineage>
        <taxon>Eukaryota</taxon>
        <taxon>Metazoa</taxon>
        <taxon>Spiralia</taxon>
        <taxon>Gnathifera</taxon>
        <taxon>Rotifera</taxon>
        <taxon>Eurotatoria</taxon>
        <taxon>Bdelloidea</taxon>
        <taxon>Adinetida</taxon>
        <taxon>Adinetidae</taxon>
        <taxon>Adineta</taxon>
    </lineage>
</organism>
<keyword evidence="2" id="KW-1133">Transmembrane helix</keyword>
<protein>
    <recommendedName>
        <fullName evidence="1">RNA-dependent RNA polymerase</fullName>
        <ecNumber evidence="1">2.7.7.48</ecNumber>
    </recommendedName>
</protein>
<dbReference type="PANTHER" id="PTHR23079">
    <property type="entry name" value="RNA-DEPENDENT RNA POLYMERASE"/>
    <property type="match status" value="1"/>
</dbReference>
<sequence length="1039" mass="121614">MSTEKVLCCFKNLNVDSRGSTILARNLNNSFKTNTFDIIGTQEANDSKCELGCDLDEAHFIMRHLADLVTSNHRSIWFTYKTKPSDESTEINKFKFSHTQTQKSWTALYNFGSMISYDTFMSHIHDNRSPVWVNIGKDTRGRPKSIVLQEKYSKYRMIFDFRMLHVDILVKYGQEEKNESIQIVFMLKASPEIKQKLATGEYTSILRICDSSKHPMNIDTICQCSNLWLQFDRRTDAWEFLEPFPNFNKTEKFVINYADFRCIPSSNYKNLQASLDTRSFSSELGSYGMTMLWSLGYVFRDKYLVDNELHTMFVSYYKKSPEKFYDLCSTLWNFLQNDHCYSIRSIFNDPTLIHYNFDKNKHYIPHVIVTPLRVLYQPKHSTTPHRAMRQYNNKKQYQWMLVYMRDEDSLSQISNIRDNDELQDRYKQILQNGLCLELVLNKKLMCFYFGSSGSQMKKQQYWFLGCTNANSENAASKIDKARRGLGDLDKIKNVATYIARVGLYLSISKSTDIKLTFIKPYWSWSQLRVFFRRRIKLSTDQMEYRAYLIEDIEHNGYTFTDGVGKISLGLAKKVAISIGIRINKDEDIPSAYQVRIAGCKGMLSIDPESGMNDYYIKVRKSMMKFNNDDWTLDIVDHSRLMCLSLNNQIIRLLYDLNEENKAVIESLQNLCKLQGQWHPPEENYYNIFDSQDIDRIKDANRRQGYINAKDLLRRNKIPLPVDEARCLFGIADETRSLKEGECFIQYQTMDRKSYKIVTGEVLVTKNPCLYPGDIRRLKAVDIPALRPFIRDCIVFPVQGSRPHCNEISGSDLDGDLYWVYWGTELVVKNIMPPLAYTATSKDTVPEVTHELIINHILNTMDDQTSGIICNIHSVIADKDPDGTKSKDCKYLAELFPRAIDSVKTGEEIDTEMEMVKELREEWCDKYPNWMMKEDKSIYKSETINGYLFNKAQELKINGYDYKFMHVKYDKMNQDTRIKIQTEDDKRHLFGNKKRCGLSIQLIRIPRYLNLLKHMSLLRKKYRILLTCLVIVIIIYYGVF</sequence>
<dbReference type="OrthoDB" id="6513042at2759"/>
<dbReference type="PANTHER" id="PTHR23079:SF55">
    <property type="entry name" value="RNA-DIRECTED RNA POLYMERASE"/>
    <property type="match status" value="1"/>
</dbReference>
<evidence type="ECO:0000313" key="6">
    <source>
        <dbReference type="Proteomes" id="UP000663832"/>
    </source>
</evidence>
<dbReference type="Proteomes" id="UP000663832">
    <property type="component" value="Unassembled WGS sequence"/>
</dbReference>
<comment type="catalytic activity">
    <reaction evidence="1">
        <text>RNA(n) + a ribonucleoside 5'-triphosphate = RNA(n+1) + diphosphate</text>
        <dbReference type="Rhea" id="RHEA:21248"/>
        <dbReference type="Rhea" id="RHEA-COMP:14527"/>
        <dbReference type="Rhea" id="RHEA-COMP:17342"/>
        <dbReference type="ChEBI" id="CHEBI:33019"/>
        <dbReference type="ChEBI" id="CHEBI:61557"/>
        <dbReference type="ChEBI" id="CHEBI:140395"/>
        <dbReference type="EC" id="2.7.7.48"/>
    </reaction>
</comment>
<keyword evidence="1" id="KW-0694">RNA-binding</keyword>
<feature type="transmembrane region" description="Helical" evidence="2">
    <location>
        <begin position="1021"/>
        <end position="1038"/>
    </location>
</feature>
<accession>A0A813TN46</accession>